<accession>A0A2A6Z7M3</accession>
<dbReference type="EMBL" id="NMTQ01000037">
    <property type="protein sequence ID" value="PDX57361.1"/>
    <property type="molecule type" value="Genomic_DNA"/>
</dbReference>
<dbReference type="Proteomes" id="UP000220752">
    <property type="component" value="Unassembled WGS sequence"/>
</dbReference>
<reference evidence="2 4" key="1">
    <citation type="journal article" date="2017" name="Front. Microbiol.">
        <title>New Insights into the Diversity of the Genus Faecalibacterium.</title>
        <authorList>
            <person name="Benevides L."/>
            <person name="Burman S."/>
            <person name="Martin R."/>
            <person name="Robert V."/>
            <person name="Thomas M."/>
            <person name="Miquel S."/>
            <person name="Chain F."/>
            <person name="Sokol H."/>
            <person name="Bermudez-Humaran L.G."/>
            <person name="Morrison M."/>
            <person name="Langella P."/>
            <person name="Azevedo V.A."/>
            <person name="Chatel J.M."/>
            <person name="Soares S."/>
        </authorList>
    </citation>
    <scope>NUCLEOTIDE SEQUENCE [LARGE SCALE GENOMIC DNA]</scope>
    <source>
        <strain evidence="2">CNCM I 4540</strain>
        <strain evidence="4">CNCM I-4540</strain>
    </source>
</reference>
<name>A0A2A6Z7M3_9FIRM</name>
<evidence type="ECO:0000313" key="3">
    <source>
        <dbReference type="EMBL" id="PDX57436.1"/>
    </source>
</evidence>
<reference evidence="2" key="2">
    <citation type="submission" date="2017-07" db="EMBL/GenBank/DDBJ databases">
        <authorList>
            <person name="Benevides L.J."/>
            <person name="Martin R."/>
            <person name="Miquel S."/>
            <person name="Bridonneau C."/>
            <person name="Robert V."/>
            <person name="Hudault S."/>
            <person name="Chain F."/>
            <person name="Berteau O."/>
            <person name="Azevedo V."/>
            <person name="Soares S.C."/>
            <person name="Chatel J.M."/>
            <person name="Sokol H."/>
            <person name="Bermudez-Humaran L.G."/>
            <person name="Thomas M."/>
            <person name="Langella P."/>
        </authorList>
    </citation>
    <scope>NUCLEOTIDE SEQUENCE</scope>
    <source>
        <strain evidence="2">CNCM I 4540</strain>
    </source>
</reference>
<proteinExistence type="predicted"/>
<comment type="caution">
    <text evidence="2">The sequence shown here is derived from an EMBL/GenBank/DDBJ whole genome shotgun (WGS) entry which is preliminary data.</text>
</comment>
<dbReference type="EMBL" id="NMTQ01000037">
    <property type="protein sequence ID" value="PDX57436.1"/>
    <property type="molecule type" value="Genomic_DNA"/>
</dbReference>
<evidence type="ECO:0000313" key="4">
    <source>
        <dbReference type="Proteomes" id="UP000220752"/>
    </source>
</evidence>
<evidence type="ECO:0000313" key="2">
    <source>
        <dbReference type="EMBL" id="PDX57361.1"/>
    </source>
</evidence>
<dbReference type="OrthoDB" id="9935314at2"/>
<keyword evidence="4" id="KW-1185">Reference proteome</keyword>
<gene>
    <name evidence="2" type="ORF">CGS46_12615</name>
    <name evidence="3" type="ORF">CGS46_13005</name>
</gene>
<dbReference type="RefSeq" id="WP_097777977.1">
    <property type="nucleotide sequence ID" value="NZ_PRLB01000010.1"/>
</dbReference>
<sequence length="68" mass="7538">MALNWTKHDLPTRQEKEAAAKKQAEKDGLPDRVAEVEDAMCEQDAANEERLAAIETALCELDAALNKE</sequence>
<feature type="region of interest" description="Disordered" evidence="1">
    <location>
        <begin position="1"/>
        <end position="30"/>
    </location>
</feature>
<dbReference type="AlphaFoldDB" id="A0A2A6Z7M3"/>
<organism evidence="2 4">
    <name type="scientific">Faecalibacterium langellae</name>
    <dbReference type="NCBI Taxonomy" id="3435293"/>
    <lineage>
        <taxon>Bacteria</taxon>
        <taxon>Bacillati</taxon>
        <taxon>Bacillota</taxon>
        <taxon>Clostridia</taxon>
        <taxon>Eubacteriales</taxon>
        <taxon>Oscillospiraceae</taxon>
        <taxon>Faecalibacterium</taxon>
    </lineage>
</organism>
<evidence type="ECO:0000256" key="1">
    <source>
        <dbReference type="SAM" id="MobiDB-lite"/>
    </source>
</evidence>
<protein>
    <submittedName>
        <fullName evidence="2">Uncharacterized protein</fullName>
    </submittedName>
</protein>